<reference evidence="2" key="1">
    <citation type="submission" date="2018-04" db="EMBL/GenBank/DDBJ databases">
        <title>Transcriptome of Schizaphis graminum biotype I.</title>
        <authorList>
            <person name="Scully E.D."/>
            <person name="Geib S.M."/>
            <person name="Palmer N.A."/>
            <person name="Koch K."/>
            <person name="Bradshaw J."/>
            <person name="Heng-Moss T."/>
            <person name="Sarath G."/>
        </authorList>
    </citation>
    <scope>NUCLEOTIDE SEQUENCE</scope>
</reference>
<dbReference type="InterPro" id="IPR000477">
    <property type="entry name" value="RT_dom"/>
</dbReference>
<dbReference type="SUPFAM" id="SSF56672">
    <property type="entry name" value="DNA/RNA polymerases"/>
    <property type="match status" value="1"/>
</dbReference>
<name>A0A2S2P497_SCHGA</name>
<dbReference type="InterPro" id="IPR043502">
    <property type="entry name" value="DNA/RNA_pol_sf"/>
</dbReference>
<organism evidence="2">
    <name type="scientific">Schizaphis graminum</name>
    <name type="common">Green bug aphid</name>
    <dbReference type="NCBI Taxonomy" id="13262"/>
    <lineage>
        <taxon>Eukaryota</taxon>
        <taxon>Metazoa</taxon>
        <taxon>Ecdysozoa</taxon>
        <taxon>Arthropoda</taxon>
        <taxon>Hexapoda</taxon>
        <taxon>Insecta</taxon>
        <taxon>Pterygota</taxon>
        <taxon>Neoptera</taxon>
        <taxon>Paraneoptera</taxon>
        <taxon>Hemiptera</taxon>
        <taxon>Sternorrhyncha</taxon>
        <taxon>Aphidomorpha</taxon>
        <taxon>Aphidoidea</taxon>
        <taxon>Aphididae</taxon>
        <taxon>Aphidini</taxon>
        <taxon>Schizaphis</taxon>
    </lineage>
</organism>
<dbReference type="InterPro" id="IPR043128">
    <property type="entry name" value="Rev_trsase/Diguanyl_cyclase"/>
</dbReference>
<sequence length="159" mass="18393">MKSRAMDNFNGQDVIINLKLFRQIQIYQIFDSSEEIKIFRWKIHQIFYCVYAVIHMWNADSIDNALESIVKEVLQNEPQGLNTGQGKQVVLAAYADDIVVIAETEDSLERTTDILIDATKMIGLIINENKTKFMIVSRREHSQNALTVKDLSFERVRNL</sequence>
<accession>A0A2S2P497</accession>
<proteinExistence type="predicted"/>
<protein>
    <recommendedName>
        <fullName evidence="1">Reverse transcriptase domain-containing protein</fullName>
    </recommendedName>
</protein>
<dbReference type="AlphaFoldDB" id="A0A2S2P497"/>
<dbReference type="GO" id="GO:0071897">
    <property type="term" value="P:DNA biosynthetic process"/>
    <property type="evidence" value="ECO:0007669"/>
    <property type="project" value="UniProtKB-ARBA"/>
</dbReference>
<gene>
    <name evidence="2" type="ORF">g.121987</name>
</gene>
<dbReference type="Pfam" id="PF00078">
    <property type="entry name" value="RVT_1"/>
    <property type="match status" value="1"/>
</dbReference>
<evidence type="ECO:0000313" key="2">
    <source>
        <dbReference type="EMBL" id="MBY24311.1"/>
    </source>
</evidence>
<evidence type="ECO:0000259" key="1">
    <source>
        <dbReference type="Pfam" id="PF00078"/>
    </source>
</evidence>
<feature type="domain" description="Reverse transcriptase" evidence="1">
    <location>
        <begin position="77"/>
        <end position="135"/>
    </location>
</feature>
<dbReference type="EMBL" id="GGMR01011692">
    <property type="protein sequence ID" value="MBY24311.1"/>
    <property type="molecule type" value="Transcribed_RNA"/>
</dbReference>
<dbReference type="Gene3D" id="3.30.70.270">
    <property type="match status" value="1"/>
</dbReference>